<accession>A0AAW0GG52</accession>
<dbReference type="EMBL" id="JASBNA010000011">
    <property type="protein sequence ID" value="KAK7687985.1"/>
    <property type="molecule type" value="Genomic_DNA"/>
</dbReference>
<gene>
    <name evidence="1" type="ORF">QCA50_008355</name>
</gene>
<evidence type="ECO:0000313" key="1">
    <source>
        <dbReference type="EMBL" id="KAK7687985.1"/>
    </source>
</evidence>
<evidence type="ECO:0000313" key="2">
    <source>
        <dbReference type="Proteomes" id="UP001385951"/>
    </source>
</evidence>
<dbReference type="Proteomes" id="UP001385951">
    <property type="component" value="Unassembled WGS sequence"/>
</dbReference>
<comment type="caution">
    <text evidence="1">The sequence shown here is derived from an EMBL/GenBank/DDBJ whole genome shotgun (WGS) entry which is preliminary data.</text>
</comment>
<sequence length="134" mass="14593">MNPSTSTATLAGNLSALAEPVPALMDAPALDYFFIEMVNTLRDSSAVAISRTKKIEEEMAEAGLLPPAPPATTAAAKRESARDSISSMTPKADGKSEFTERRRLLGYGWRILECTSGLMLLNDYPMNEYCFQIL</sequence>
<dbReference type="AlphaFoldDB" id="A0AAW0GG52"/>
<name>A0AAW0GG52_9APHY</name>
<reference evidence="1 2" key="1">
    <citation type="submission" date="2022-09" db="EMBL/GenBank/DDBJ databases">
        <authorList>
            <person name="Palmer J.M."/>
        </authorList>
    </citation>
    <scope>NUCLEOTIDE SEQUENCE [LARGE SCALE GENOMIC DNA]</scope>
    <source>
        <strain evidence="1 2">DSM 7382</strain>
    </source>
</reference>
<organism evidence="1 2">
    <name type="scientific">Cerrena zonata</name>
    <dbReference type="NCBI Taxonomy" id="2478898"/>
    <lineage>
        <taxon>Eukaryota</taxon>
        <taxon>Fungi</taxon>
        <taxon>Dikarya</taxon>
        <taxon>Basidiomycota</taxon>
        <taxon>Agaricomycotina</taxon>
        <taxon>Agaricomycetes</taxon>
        <taxon>Polyporales</taxon>
        <taxon>Cerrenaceae</taxon>
        <taxon>Cerrena</taxon>
    </lineage>
</organism>
<keyword evidence="2" id="KW-1185">Reference proteome</keyword>
<proteinExistence type="predicted"/>
<protein>
    <submittedName>
        <fullName evidence="1">Uncharacterized protein</fullName>
    </submittedName>
</protein>